<dbReference type="SUPFAM" id="SSF103473">
    <property type="entry name" value="MFS general substrate transporter"/>
    <property type="match status" value="1"/>
</dbReference>
<dbReference type="PANTHER" id="PTHR23517:SF13">
    <property type="entry name" value="MAJOR FACILITATOR SUPERFAMILY MFS_1"/>
    <property type="match status" value="1"/>
</dbReference>
<dbReference type="GO" id="GO:0005886">
    <property type="term" value="C:plasma membrane"/>
    <property type="evidence" value="ECO:0007669"/>
    <property type="project" value="UniProtKB-SubCell"/>
</dbReference>
<dbReference type="InterPro" id="IPR020846">
    <property type="entry name" value="MFS_dom"/>
</dbReference>
<dbReference type="InterPro" id="IPR036259">
    <property type="entry name" value="MFS_trans_sf"/>
</dbReference>
<feature type="transmembrane region" description="Helical" evidence="7">
    <location>
        <begin position="58"/>
        <end position="74"/>
    </location>
</feature>
<reference evidence="9 10" key="1">
    <citation type="submission" date="2017-04" db="EMBL/GenBank/DDBJ databases">
        <authorList>
            <person name="Afonso C.L."/>
            <person name="Miller P.J."/>
            <person name="Scott M.A."/>
            <person name="Spackman E."/>
            <person name="Goraichik I."/>
            <person name="Dimitrov K.M."/>
            <person name="Suarez D.L."/>
            <person name="Swayne D.E."/>
        </authorList>
    </citation>
    <scope>NUCLEOTIDE SEQUENCE [LARGE SCALE GENOMIC DNA]</scope>
    <source>
        <strain evidence="9 10">CGMCC 1.12511</strain>
    </source>
</reference>
<dbReference type="CDD" id="cd06174">
    <property type="entry name" value="MFS"/>
    <property type="match status" value="1"/>
</dbReference>
<gene>
    <name evidence="9" type="ORF">SAMN06296429_105119</name>
</gene>
<feature type="domain" description="Major facilitator superfamily (MFS) profile" evidence="8">
    <location>
        <begin position="20"/>
        <end position="403"/>
    </location>
</feature>
<keyword evidence="4 7" id="KW-0812">Transmembrane</keyword>
<evidence type="ECO:0000313" key="9">
    <source>
        <dbReference type="EMBL" id="SMC56441.1"/>
    </source>
</evidence>
<evidence type="ECO:0000259" key="8">
    <source>
        <dbReference type="PROSITE" id="PS50850"/>
    </source>
</evidence>
<evidence type="ECO:0000256" key="7">
    <source>
        <dbReference type="SAM" id="Phobius"/>
    </source>
</evidence>
<feature type="transmembrane region" description="Helical" evidence="7">
    <location>
        <begin position="172"/>
        <end position="191"/>
    </location>
</feature>
<feature type="transmembrane region" description="Helical" evidence="7">
    <location>
        <begin position="86"/>
        <end position="107"/>
    </location>
</feature>
<dbReference type="Pfam" id="PF07690">
    <property type="entry name" value="MFS_1"/>
    <property type="match status" value="1"/>
</dbReference>
<feature type="transmembrane region" description="Helical" evidence="7">
    <location>
        <begin position="21"/>
        <end position="46"/>
    </location>
</feature>
<evidence type="ECO:0000256" key="2">
    <source>
        <dbReference type="ARBA" id="ARBA00022448"/>
    </source>
</evidence>
<dbReference type="Gene3D" id="1.20.1250.20">
    <property type="entry name" value="MFS general substrate transporter like domains"/>
    <property type="match status" value="1"/>
</dbReference>
<proteinExistence type="predicted"/>
<evidence type="ECO:0000256" key="3">
    <source>
        <dbReference type="ARBA" id="ARBA00022475"/>
    </source>
</evidence>
<feature type="transmembrane region" description="Helical" evidence="7">
    <location>
        <begin position="145"/>
        <end position="166"/>
    </location>
</feature>
<comment type="subcellular location">
    <subcellularLocation>
        <location evidence="1">Cell membrane</location>
        <topology evidence="1">Multi-pass membrane protein</topology>
    </subcellularLocation>
</comment>
<dbReference type="PROSITE" id="PS50850">
    <property type="entry name" value="MFS"/>
    <property type="match status" value="1"/>
</dbReference>
<evidence type="ECO:0000256" key="1">
    <source>
        <dbReference type="ARBA" id="ARBA00004651"/>
    </source>
</evidence>
<dbReference type="InterPro" id="IPR011701">
    <property type="entry name" value="MFS"/>
</dbReference>
<feature type="transmembrane region" description="Helical" evidence="7">
    <location>
        <begin position="113"/>
        <end position="133"/>
    </location>
</feature>
<organism evidence="9 10">
    <name type="scientific">Janibacter indicus</name>
    <dbReference type="NCBI Taxonomy" id="857417"/>
    <lineage>
        <taxon>Bacteria</taxon>
        <taxon>Bacillati</taxon>
        <taxon>Actinomycetota</taxon>
        <taxon>Actinomycetes</taxon>
        <taxon>Micrococcales</taxon>
        <taxon>Intrasporangiaceae</taxon>
        <taxon>Janibacter</taxon>
    </lineage>
</organism>
<evidence type="ECO:0000256" key="6">
    <source>
        <dbReference type="ARBA" id="ARBA00023136"/>
    </source>
</evidence>
<feature type="transmembrane region" description="Helical" evidence="7">
    <location>
        <begin position="379"/>
        <end position="396"/>
    </location>
</feature>
<keyword evidence="5 7" id="KW-1133">Transmembrane helix</keyword>
<dbReference type="GO" id="GO:0022857">
    <property type="term" value="F:transmembrane transporter activity"/>
    <property type="evidence" value="ECO:0007669"/>
    <property type="project" value="InterPro"/>
</dbReference>
<dbReference type="OrthoDB" id="5242249at2"/>
<dbReference type="InterPro" id="IPR050171">
    <property type="entry name" value="MFS_Transporters"/>
</dbReference>
<protein>
    <submittedName>
        <fullName evidence="9">Major Facilitator Superfamily protein</fullName>
    </submittedName>
</protein>
<feature type="transmembrane region" description="Helical" evidence="7">
    <location>
        <begin position="260"/>
        <end position="276"/>
    </location>
</feature>
<dbReference type="EMBL" id="FWXN01000005">
    <property type="protein sequence ID" value="SMC56441.1"/>
    <property type="molecule type" value="Genomic_DNA"/>
</dbReference>
<feature type="transmembrane region" description="Helical" evidence="7">
    <location>
        <begin position="313"/>
        <end position="332"/>
    </location>
</feature>
<feature type="transmembrane region" description="Helical" evidence="7">
    <location>
        <begin position="344"/>
        <end position="367"/>
    </location>
</feature>
<dbReference type="PANTHER" id="PTHR23517">
    <property type="entry name" value="RESISTANCE PROTEIN MDTM, PUTATIVE-RELATED-RELATED"/>
    <property type="match status" value="1"/>
</dbReference>
<dbReference type="Proteomes" id="UP000192634">
    <property type="component" value="Unassembled WGS sequence"/>
</dbReference>
<evidence type="ECO:0000313" key="10">
    <source>
        <dbReference type="Proteomes" id="UP000192634"/>
    </source>
</evidence>
<name>A0A1W2A7P7_9MICO</name>
<keyword evidence="6 7" id="KW-0472">Membrane</keyword>
<sequence>MSQDRLAERAPAATPAPGTTTWITLVALLSAGWATNHFAAMLPVLAEVAHISKPGLDAAFGLYALGLLPSLLLGGGLSDRHGRRPVVVTGLTLAGLGNLVMLTWSTLPGVTVGRLVVGLGVGMVASAGTAWAADQDETKGAARAGVVLTSGFAVGPVATALIAWAVSGRTGAHLAFAVPVVLTAVFALLCLRVPDPGPSRVAARRAADGDDSPAAPVTDERRLGPALAASLPMALWVFACVTVSMIVLTERIDEQYSGPLLPAVAAVLSLGTGVLAQVGMRRVGGWRGLGVVGAGLATTGYVIAGVAGAQVGLATFAVCSVVLGCAYGLCLGQGLRDVERLAPLASRGVATGLFYVVSYSGFALPFVLNTYEDNLGASAPMYALAALAATTALARLRQVRRSSAADLQPVR</sequence>
<accession>A0A1W2A7P7</accession>
<feature type="transmembrane region" description="Helical" evidence="7">
    <location>
        <begin position="288"/>
        <end position="307"/>
    </location>
</feature>
<dbReference type="RefSeq" id="WP_084450522.1">
    <property type="nucleotide sequence ID" value="NZ_FWXN01000005.1"/>
</dbReference>
<evidence type="ECO:0000256" key="5">
    <source>
        <dbReference type="ARBA" id="ARBA00022989"/>
    </source>
</evidence>
<dbReference type="AlphaFoldDB" id="A0A1W2A7P7"/>
<evidence type="ECO:0000256" key="4">
    <source>
        <dbReference type="ARBA" id="ARBA00022692"/>
    </source>
</evidence>
<keyword evidence="3" id="KW-1003">Cell membrane</keyword>
<keyword evidence="2" id="KW-0813">Transport</keyword>
<feature type="transmembrane region" description="Helical" evidence="7">
    <location>
        <begin position="226"/>
        <end position="248"/>
    </location>
</feature>